<dbReference type="RefSeq" id="XP_062877313.1">
    <property type="nucleotide sequence ID" value="XM_063021243.1"/>
</dbReference>
<dbReference type="KEGG" id="asau:88173294"/>
<dbReference type="GO" id="GO:0016757">
    <property type="term" value="F:glycosyltransferase activity"/>
    <property type="evidence" value="ECO:0007669"/>
    <property type="project" value="InterPro"/>
</dbReference>
<feature type="region of interest" description="Disordered" evidence="1">
    <location>
        <begin position="485"/>
        <end position="519"/>
    </location>
</feature>
<keyword evidence="3" id="KW-1185">Reference proteome</keyword>
<dbReference type="Proteomes" id="UP001338582">
    <property type="component" value="Chromosome 3"/>
</dbReference>
<dbReference type="Gene3D" id="3.90.550.10">
    <property type="entry name" value="Spore Coat Polysaccharide Biosynthesis Protein SpsA, Chain A"/>
    <property type="match status" value="1"/>
</dbReference>
<evidence type="ECO:0000313" key="3">
    <source>
        <dbReference type="Proteomes" id="UP001338582"/>
    </source>
</evidence>
<feature type="region of interest" description="Disordered" evidence="1">
    <location>
        <begin position="242"/>
        <end position="265"/>
    </location>
</feature>
<sequence>MNAVATLLFSPNYLPGALVLGHVLRRIVDQNTKLVILIDASAFTPLHLHLLHQLWDEVRDTQVYQSQLHHKLIHDLQRPELAATFTKIQLWDLPYEKVLYLDADTLPLVGSTNVTDLLKLDFPAGKILAAPDSGFPDIFNSGVFALRPNQHDYLNLLSLVMSNNKDISFDGADQGLLNQYFNSDPDWVAQALQTGAVETTLGQFSQSSNWIKIPFLYNTTPNTQYQYAPAFNHFQSSEEPSSQIHRIGDSNVKDTPGSSTDTPESSGAIAQAAYHATAFEHFTAMQAGNQVKLIHFIGPVKPWKSDPVGLFESWWKEWFDYSGGKLLYETLYRQFYQISVTALNIPGQTTEPSSSTTEQLFSFEQPHVQEFVQEKKTFEPADLCDPMNYQQFVSQPTSSHIAWDATREQPPLEKPDLGSFDADIRAFNSSWEEPKHDEPPHQEQEHSEPAIEYVEPEHISEYVAEIVEEHVQEQPPSLETLIISEEEPQEWNEPVPEPMEDFGYHKDQQPERSFDDSYDYTPTHYLLEKQKEADAAAMEQVIEIEEDAEIDEAEEDFVEAETEVEIEVPEETFEPEENTGCQKLFPWEFREARASTRSWD</sequence>
<gene>
    <name evidence="2" type="ORF">PUMCH_002229</name>
</gene>
<organism evidence="2 3">
    <name type="scientific">Australozyma saopauloensis</name>
    <dbReference type="NCBI Taxonomy" id="291208"/>
    <lineage>
        <taxon>Eukaryota</taxon>
        <taxon>Fungi</taxon>
        <taxon>Dikarya</taxon>
        <taxon>Ascomycota</taxon>
        <taxon>Saccharomycotina</taxon>
        <taxon>Pichiomycetes</taxon>
        <taxon>Metschnikowiaceae</taxon>
        <taxon>Australozyma</taxon>
    </lineage>
</organism>
<dbReference type="SUPFAM" id="SSF53448">
    <property type="entry name" value="Nucleotide-diphospho-sugar transferases"/>
    <property type="match status" value="1"/>
</dbReference>
<proteinExistence type="predicted"/>
<dbReference type="AlphaFoldDB" id="A0AAX4HAZ9"/>
<protein>
    <recommendedName>
        <fullName evidence="4">Glycogenin glucosyltransferase</fullName>
    </recommendedName>
</protein>
<reference evidence="2 3" key="1">
    <citation type="submission" date="2023-10" db="EMBL/GenBank/DDBJ databases">
        <title>Draft Genome Sequence of Candida saopaulonensis from a very Premature Infant with Sepsis.</title>
        <authorList>
            <person name="Ning Y."/>
            <person name="Dai R."/>
            <person name="Xiao M."/>
            <person name="Xu Y."/>
            <person name="Yan Q."/>
            <person name="Zhang L."/>
        </authorList>
    </citation>
    <scope>NUCLEOTIDE SEQUENCE [LARGE SCALE GENOMIC DNA]</scope>
    <source>
        <strain evidence="2 3">19XY460</strain>
    </source>
</reference>
<evidence type="ECO:0000313" key="2">
    <source>
        <dbReference type="EMBL" id="WPK24930.1"/>
    </source>
</evidence>
<feature type="compositionally biased region" description="Basic and acidic residues" evidence="1">
    <location>
        <begin position="502"/>
        <end position="515"/>
    </location>
</feature>
<feature type="compositionally biased region" description="Polar residues" evidence="1">
    <location>
        <begin position="256"/>
        <end position="265"/>
    </location>
</feature>
<dbReference type="InterPro" id="IPR050587">
    <property type="entry name" value="GNT1/Glycosyltrans_8"/>
</dbReference>
<name>A0AAX4HAZ9_9ASCO</name>
<dbReference type="GeneID" id="88173294"/>
<evidence type="ECO:0008006" key="4">
    <source>
        <dbReference type="Google" id="ProtNLM"/>
    </source>
</evidence>
<dbReference type="PANTHER" id="PTHR11183">
    <property type="entry name" value="GLYCOGENIN SUBFAMILY MEMBER"/>
    <property type="match status" value="1"/>
</dbReference>
<dbReference type="EMBL" id="CP138896">
    <property type="protein sequence ID" value="WPK24930.1"/>
    <property type="molecule type" value="Genomic_DNA"/>
</dbReference>
<dbReference type="InterPro" id="IPR002495">
    <property type="entry name" value="Glyco_trans_8"/>
</dbReference>
<evidence type="ECO:0000256" key="1">
    <source>
        <dbReference type="SAM" id="MobiDB-lite"/>
    </source>
</evidence>
<dbReference type="InterPro" id="IPR029044">
    <property type="entry name" value="Nucleotide-diphossugar_trans"/>
</dbReference>
<dbReference type="Pfam" id="PF01501">
    <property type="entry name" value="Glyco_transf_8"/>
    <property type="match status" value="1"/>
</dbReference>
<accession>A0AAX4HAZ9</accession>